<feature type="transmembrane region" description="Helical" evidence="6">
    <location>
        <begin position="157"/>
        <end position="177"/>
    </location>
</feature>
<reference evidence="9" key="1">
    <citation type="submission" date="2016-10" db="EMBL/GenBank/DDBJ databases">
        <authorList>
            <person name="Varghese N."/>
            <person name="Submissions S."/>
        </authorList>
    </citation>
    <scope>NUCLEOTIDE SEQUENCE [LARGE SCALE GENOMIC DNA]</scope>
    <source>
        <strain evidence="9">DSM 44142</strain>
    </source>
</reference>
<keyword evidence="4 6" id="KW-0472">Membrane</keyword>
<dbReference type="OrthoDB" id="5198202at2"/>
<feature type="compositionally biased region" description="Low complexity" evidence="5">
    <location>
        <begin position="395"/>
        <end position="412"/>
    </location>
</feature>
<dbReference type="EMBL" id="FNLF01000002">
    <property type="protein sequence ID" value="SDR25669.1"/>
    <property type="molecule type" value="Genomic_DNA"/>
</dbReference>
<evidence type="ECO:0000256" key="5">
    <source>
        <dbReference type="SAM" id="MobiDB-lite"/>
    </source>
</evidence>
<evidence type="ECO:0000256" key="6">
    <source>
        <dbReference type="SAM" id="Phobius"/>
    </source>
</evidence>
<keyword evidence="3 6" id="KW-1133">Transmembrane helix</keyword>
<evidence type="ECO:0000313" key="9">
    <source>
        <dbReference type="Proteomes" id="UP000183053"/>
    </source>
</evidence>
<dbReference type="Pfam" id="PF13515">
    <property type="entry name" value="FUSC_2"/>
    <property type="match status" value="1"/>
</dbReference>
<feature type="transmembrane region" description="Helical" evidence="6">
    <location>
        <begin position="86"/>
        <end position="104"/>
    </location>
</feature>
<sequence>MTPKPPALSDSARSRIVRRHNALPQVIQSRTKRLWNTKLPILQCAVAAGVAWYIANDVIGHVSPFFAPIAAIISLGLSLQQRLRRSLELVGGVTVGIGVGDLLISVIGTGPWQLALVVAIAMAVAVLADRGPLVPMQAASSAVLVATLIPPGSTGGWTRMLDALIGGLVGVVVAALIPNNPARRPRKDAAKVLDTMRRVVASVAAGLTDRDISSLEWALETARATQPDLDQLASDLAGGVEIARVSPLFWSARGRMDRLQAIADPLDNAVRNVRVLARRALASNQDGERIDPALVREVGKLADVFKIMRDVVLAEPGTQPDQAEAARVLRSAARRVNALPLHDQISEGESLNEVMIYGQLRSTIVDLLQVAGLSRTSAVAQMHDVPHPRRPLPAEPAAEPTADPAPKAEGLS</sequence>
<evidence type="ECO:0000256" key="3">
    <source>
        <dbReference type="ARBA" id="ARBA00022989"/>
    </source>
</evidence>
<accession>A0A1H1HJX7</accession>
<dbReference type="STRING" id="47312.SAMN04489765_4281"/>
<feature type="transmembrane region" description="Helical" evidence="6">
    <location>
        <begin position="110"/>
        <end position="128"/>
    </location>
</feature>
<feature type="transmembrane region" description="Helical" evidence="6">
    <location>
        <begin position="61"/>
        <end position="79"/>
    </location>
</feature>
<gene>
    <name evidence="8" type="ORF">SAMN04489765_4281</name>
</gene>
<organism evidence="8 9">
    <name type="scientific">Tsukamurella pulmonis</name>
    <dbReference type="NCBI Taxonomy" id="47312"/>
    <lineage>
        <taxon>Bacteria</taxon>
        <taxon>Bacillati</taxon>
        <taxon>Actinomycetota</taxon>
        <taxon>Actinomycetes</taxon>
        <taxon>Mycobacteriales</taxon>
        <taxon>Tsukamurellaceae</taxon>
        <taxon>Tsukamurella</taxon>
    </lineage>
</organism>
<dbReference type="GO" id="GO:0016020">
    <property type="term" value="C:membrane"/>
    <property type="evidence" value="ECO:0007669"/>
    <property type="project" value="UniProtKB-SubCell"/>
</dbReference>
<evidence type="ECO:0000259" key="7">
    <source>
        <dbReference type="Pfam" id="PF13515"/>
    </source>
</evidence>
<dbReference type="AlphaFoldDB" id="A0A1H1HJX7"/>
<dbReference type="InterPro" id="IPR049453">
    <property type="entry name" value="Memb_transporter_dom"/>
</dbReference>
<feature type="region of interest" description="Disordered" evidence="5">
    <location>
        <begin position="383"/>
        <end position="412"/>
    </location>
</feature>
<evidence type="ECO:0000256" key="1">
    <source>
        <dbReference type="ARBA" id="ARBA00004141"/>
    </source>
</evidence>
<evidence type="ECO:0000256" key="2">
    <source>
        <dbReference type="ARBA" id="ARBA00022692"/>
    </source>
</evidence>
<evidence type="ECO:0000313" key="8">
    <source>
        <dbReference type="EMBL" id="SDR25669.1"/>
    </source>
</evidence>
<comment type="subcellular location">
    <subcellularLocation>
        <location evidence="1">Membrane</location>
        <topology evidence="1">Multi-pass membrane protein</topology>
    </subcellularLocation>
</comment>
<proteinExistence type="predicted"/>
<dbReference type="Proteomes" id="UP000183053">
    <property type="component" value="Unassembled WGS sequence"/>
</dbReference>
<feature type="domain" description="Integral membrane bound transporter" evidence="7">
    <location>
        <begin position="51"/>
        <end position="173"/>
    </location>
</feature>
<keyword evidence="2 6" id="KW-0812">Transmembrane</keyword>
<name>A0A1H1HJX7_9ACTN</name>
<protein>
    <submittedName>
        <fullName evidence="8">Uncharacterized membrane protein YgaE, UPF0421/DUF939 family</fullName>
    </submittedName>
</protein>
<evidence type="ECO:0000256" key="4">
    <source>
        <dbReference type="ARBA" id="ARBA00023136"/>
    </source>
</evidence>
<keyword evidence="9" id="KW-1185">Reference proteome</keyword>